<gene>
    <name evidence="3" type="ORF">ICHIAU1_23440</name>
</gene>
<accession>A0A7R6QZE8</accession>
<dbReference type="AlphaFoldDB" id="A0A7R6QZE8"/>
<reference evidence="4" key="1">
    <citation type="submission" date="2020-01" db="EMBL/GenBank/DDBJ databases">
        <title>Phosphoaccumulans saitamaens gen. nov., sp. nov., a polyphosphate accumulating bacterium isolated from surface river water.</title>
        <authorList>
            <person name="Watanabe K."/>
            <person name="Suda W."/>
        </authorList>
    </citation>
    <scope>NUCLEOTIDE SEQUENCE [LARGE SCALE GENOMIC DNA]</scope>
    <source>
        <strain evidence="4">ICHIAU1</strain>
    </source>
</reference>
<protein>
    <recommendedName>
        <fullName evidence="2">DUF5681 domain-containing protein</fullName>
    </recommendedName>
</protein>
<evidence type="ECO:0000259" key="2">
    <source>
        <dbReference type="Pfam" id="PF18932"/>
    </source>
</evidence>
<name>A0A7R6QZE8_9RHOO</name>
<proteinExistence type="predicted"/>
<evidence type="ECO:0000313" key="4">
    <source>
        <dbReference type="Proteomes" id="UP000463961"/>
    </source>
</evidence>
<evidence type="ECO:0000313" key="3">
    <source>
        <dbReference type="EMBL" id="BBU70061.1"/>
    </source>
</evidence>
<dbReference type="Pfam" id="PF18932">
    <property type="entry name" value="DUF5681"/>
    <property type="match status" value="1"/>
</dbReference>
<evidence type="ECO:0000256" key="1">
    <source>
        <dbReference type="SAM" id="MobiDB-lite"/>
    </source>
</evidence>
<feature type="domain" description="DUF5681" evidence="2">
    <location>
        <begin position="3"/>
        <end position="60"/>
    </location>
</feature>
<organism evidence="3 4">
    <name type="scientific">Fluviibacter phosphoraccumulans</name>
    <dbReference type="NCBI Taxonomy" id="1751046"/>
    <lineage>
        <taxon>Bacteria</taxon>
        <taxon>Pseudomonadati</taxon>
        <taxon>Pseudomonadota</taxon>
        <taxon>Betaproteobacteria</taxon>
        <taxon>Rhodocyclales</taxon>
        <taxon>Fluviibacteraceae</taxon>
        <taxon>Fluviibacter</taxon>
    </lineage>
</organism>
<dbReference type="EMBL" id="AP022345">
    <property type="protein sequence ID" value="BBU70061.1"/>
    <property type="molecule type" value="Genomic_DNA"/>
</dbReference>
<sequence length="70" mass="7122">MGFKPGQSGNPKGRPKGSRDAFAAARRLIAPHLPQLAEQTLAAALKGDTNAAVACIELAAVAIADKKAQA</sequence>
<dbReference type="InterPro" id="IPR043736">
    <property type="entry name" value="DUF5681"/>
</dbReference>
<keyword evidence="4" id="KW-1185">Reference proteome</keyword>
<dbReference type="RefSeq" id="WP_162049306.1">
    <property type="nucleotide sequence ID" value="NZ_AP019011.1"/>
</dbReference>
<feature type="region of interest" description="Disordered" evidence="1">
    <location>
        <begin position="1"/>
        <end position="22"/>
    </location>
</feature>
<dbReference type="Proteomes" id="UP000463961">
    <property type="component" value="Chromosome"/>
</dbReference>
<dbReference type="OrthoDB" id="9135114at2"/>